<dbReference type="PROSITE" id="PS50995">
    <property type="entry name" value="HTH_MARR_2"/>
    <property type="match status" value="1"/>
</dbReference>
<evidence type="ECO:0000259" key="1">
    <source>
        <dbReference type="PROSITE" id="PS50995"/>
    </source>
</evidence>
<keyword evidence="3" id="KW-1185">Reference proteome</keyword>
<dbReference type="GO" id="GO:0003700">
    <property type="term" value="F:DNA-binding transcription factor activity"/>
    <property type="evidence" value="ECO:0007669"/>
    <property type="project" value="InterPro"/>
</dbReference>
<dbReference type="InterPro" id="IPR036388">
    <property type="entry name" value="WH-like_DNA-bd_sf"/>
</dbReference>
<dbReference type="PANTHER" id="PTHR33164:SF43">
    <property type="entry name" value="HTH-TYPE TRANSCRIPTIONAL REPRESSOR YETL"/>
    <property type="match status" value="1"/>
</dbReference>
<dbReference type="AlphaFoldDB" id="A0AAW5QVW0"/>
<feature type="domain" description="HTH marR-type" evidence="1">
    <location>
        <begin position="16"/>
        <end position="149"/>
    </location>
</feature>
<dbReference type="RefSeq" id="WP_261614012.1">
    <property type="nucleotide sequence ID" value="NZ_JALIDZ010000001.1"/>
</dbReference>
<dbReference type="InterPro" id="IPR036390">
    <property type="entry name" value="WH_DNA-bd_sf"/>
</dbReference>
<dbReference type="PANTHER" id="PTHR33164">
    <property type="entry name" value="TRANSCRIPTIONAL REGULATOR, MARR FAMILY"/>
    <property type="match status" value="1"/>
</dbReference>
<accession>A0AAW5QVW0</accession>
<dbReference type="InterPro" id="IPR000835">
    <property type="entry name" value="HTH_MarR-typ"/>
</dbReference>
<dbReference type="SUPFAM" id="SSF46785">
    <property type="entry name" value="Winged helix' DNA-binding domain"/>
    <property type="match status" value="1"/>
</dbReference>
<dbReference type="SMART" id="SM00347">
    <property type="entry name" value="HTH_MARR"/>
    <property type="match status" value="1"/>
</dbReference>
<name>A0AAW5QVW0_9HYPH</name>
<evidence type="ECO:0000313" key="2">
    <source>
        <dbReference type="EMBL" id="MCT8970444.1"/>
    </source>
</evidence>
<dbReference type="Proteomes" id="UP001320898">
    <property type="component" value="Unassembled WGS sequence"/>
</dbReference>
<gene>
    <name evidence="2" type="ORF">MUB46_01085</name>
</gene>
<comment type="caution">
    <text evidence="2">The sequence shown here is derived from an EMBL/GenBank/DDBJ whole genome shotgun (WGS) entry which is preliminary data.</text>
</comment>
<reference evidence="2 3" key="1">
    <citation type="submission" date="2022-04" db="EMBL/GenBank/DDBJ databases">
        <authorList>
            <person name="Ye Y.-Q."/>
            <person name="Du Z.-J."/>
        </authorList>
    </citation>
    <scope>NUCLEOTIDE SEQUENCE [LARGE SCALE GENOMIC DNA]</scope>
    <source>
        <strain evidence="2 3">A6E488</strain>
    </source>
</reference>
<evidence type="ECO:0000313" key="3">
    <source>
        <dbReference type="Proteomes" id="UP001320898"/>
    </source>
</evidence>
<dbReference type="Gene3D" id="1.10.10.10">
    <property type="entry name" value="Winged helix-like DNA-binding domain superfamily/Winged helix DNA-binding domain"/>
    <property type="match status" value="1"/>
</dbReference>
<proteinExistence type="predicted"/>
<dbReference type="Pfam" id="PF12802">
    <property type="entry name" value="MarR_2"/>
    <property type="match status" value="1"/>
</dbReference>
<sequence>MKDARYPAHTDSGAELTALMLDVFRVNGALLAAGDRLVAPLGLTSARWQVLGSIALSDRPLPVAHLARVMGLTRQAVQRVVNDLEGQGYVRFETNPHHKRAHLVVLTPKGEAAYADASAREAPWSNALAEGMSPAEIAAARRVLAALAQRLEGQSS</sequence>
<protein>
    <submittedName>
        <fullName evidence="2">MarR family transcriptional regulator</fullName>
    </submittedName>
</protein>
<dbReference type="GO" id="GO:0006950">
    <property type="term" value="P:response to stress"/>
    <property type="evidence" value="ECO:0007669"/>
    <property type="project" value="TreeGrafter"/>
</dbReference>
<organism evidence="2 3">
    <name type="scientific">Microbaculum marinisediminis</name>
    <dbReference type="NCBI Taxonomy" id="2931392"/>
    <lineage>
        <taxon>Bacteria</taxon>
        <taxon>Pseudomonadati</taxon>
        <taxon>Pseudomonadota</taxon>
        <taxon>Alphaproteobacteria</taxon>
        <taxon>Hyphomicrobiales</taxon>
        <taxon>Tepidamorphaceae</taxon>
        <taxon>Microbaculum</taxon>
    </lineage>
</organism>
<dbReference type="InterPro" id="IPR039422">
    <property type="entry name" value="MarR/SlyA-like"/>
</dbReference>
<dbReference type="EMBL" id="JALIDZ010000001">
    <property type="protein sequence ID" value="MCT8970444.1"/>
    <property type="molecule type" value="Genomic_DNA"/>
</dbReference>